<dbReference type="EMBL" id="AFVQ02000130">
    <property type="protein sequence ID" value="KLI02096.1"/>
    <property type="molecule type" value="Genomic_DNA"/>
</dbReference>
<dbReference type="PANTHER" id="PTHR11706">
    <property type="entry name" value="SOLUTE CARRIER PROTEIN FAMILY 11 MEMBER"/>
    <property type="match status" value="1"/>
</dbReference>
<comment type="subcellular location">
    <subcellularLocation>
        <location evidence="1">Membrane</location>
        <topology evidence="1">Multi-pass membrane protein</topology>
    </subcellularLocation>
</comment>
<accession>A0A0U1QNC8</accession>
<keyword evidence="3 5" id="KW-1133">Transmembrane helix</keyword>
<dbReference type="GO" id="GO:0005886">
    <property type="term" value="C:plasma membrane"/>
    <property type="evidence" value="ECO:0007669"/>
    <property type="project" value="TreeGrafter"/>
</dbReference>
<evidence type="ECO:0000256" key="6">
    <source>
        <dbReference type="SAM" id="SignalP"/>
    </source>
</evidence>
<feature type="transmembrane region" description="Helical" evidence="5">
    <location>
        <begin position="145"/>
        <end position="162"/>
    </location>
</feature>
<keyword evidence="4 5" id="KW-0472">Membrane</keyword>
<evidence type="ECO:0000256" key="1">
    <source>
        <dbReference type="ARBA" id="ARBA00004141"/>
    </source>
</evidence>
<proteinExistence type="predicted"/>
<feature type="chain" id="PRO_5038522796" evidence="6">
    <location>
        <begin position="22"/>
        <end position="402"/>
    </location>
</feature>
<dbReference type="OrthoDB" id="141480at2"/>
<gene>
    <name evidence="7" type="ORF">SINU_09945</name>
</gene>
<feature type="transmembrane region" description="Helical" evidence="5">
    <location>
        <begin position="42"/>
        <end position="61"/>
    </location>
</feature>
<reference evidence="7 8" key="1">
    <citation type="journal article" date="2011" name="J. Bacteriol.">
        <title>Draft genome sequence of Sporolactobacillus inulinus strain CASD, an efficient D-lactic acid-producing bacterium with high-concentration lactate tolerance capability.</title>
        <authorList>
            <person name="Yu B."/>
            <person name="Su F."/>
            <person name="Wang L."/>
            <person name="Xu K."/>
            <person name="Zhao B."/>
            <person name="Xu P."/>
        </authorList>
    </citation>
    <scope>NUCLEOTIDE SEQUENCE [LARGE SCALE GENOMIC DNA]</scope>
    <source>
        <strain evidence="7 8">CASD</strain>
    </source>
</reference>
<feature type="signal peptide" evidence="6">
    <location>
        <begin position="1"/>
        <end position="21"/>
    </location>
</feature>
<feature type="transmembrane region" description="Helical" evidence="5">
    <location>
        <begin position="82"/>
        <end position="100"/>
    </location>
</feature>
<dbReference type="GO" id="GO:0034755">
    <property type="term" value="P:iron ion transmembrane transport"/>
    <property type="evidence" value="ECO:0007669"/>
    <property type="project" value="TreeGrafter"/>
</dbReference>
<dbReference type="InterPro" id="IPR001046">
    <property type="entry name" value="NRAMP_fam"/>
</dbReference>
<feature type="transmembrane region" description="Helical" evidence="5">
    <location>
        <begin position="372"/>
        <end position="391"/>
    </location>
</feature>
<keyword evidence="6" id="KW-0732">Signal</keyword>
<dbReference type="Proteomes" id="UP000035553">
    <property type="component" value="Unassembled WGS sequence"/>
</dbReference>
<dbReference type="GO" id="GO:0005384">
    <property type="term" value="F:manganese ion transmembrane transporter activity"/>
    <property type="evidence" value="ECO:0007669"/>
    <property type="project" value="TreeGrafter"/>
</dbReference>
<organism evidence="7 8">
    <name type="scientific">Sporolactobacillus inulinus CASD</name>
    <dbReference type="NCBI Taxonomy" id="1069536"/>
    <lineage>
        <taxon>Bacteria</taxon>
        <taxon>Bacillati</taxon>
        <taxon>Bacillota</taxon>
        <taxon>Bacilli</taxon>
        <taxon>Bacillales</taxon>
        <taxon>Sporolactobacillaceae</taxon>
        <taxon>Sporolactobacillus</taxon>
    </lineage>
</organism>
<feature type="transmembrane region" description="Helical" evidence="5">
    <location>
        <begin position="182"/>
        <end position="202"/>
    </location>
</feature>
<dbReference type="RefSeq" id="WP_047035249.1">
    <property type="nucleotide sequence ID" value="NZ_AFVQ02000130.1"/>
</dbReference>
<protein>
    <submittedName>
        <fullName evidence="7">Membrane protein</fullName>
    </submittedName>
</protein>
<evidence type="ECO:0000256" key="3">
    <source>
        <dbReference type="ARBA" id="ARBA00022989"/>
    </source>
</evidence>
<evidence type="ECO:0000256" key="4">
    <source>
        <dbReference type="ARBA" id="ARBA00023136"/>
    </source>
</evidence>
<keyword evidence="8" id="KW-1185">Reference proteome</keyword>
<dbReference type="Pfam" id="PF01566">
    <property type="entry name" value="Nramp"/>
    <property type="match status" value="1"/>
</dbReference>
<feature type="transmembrane region" description="Helical" evidence="5">
    <location>
        <begin position="336"/>
        <end position="360"/>
    </location>
</feature>
<evidence type="ECO:0000256" key="5">
    <source>
        <dbReference type="SAM" id="Phobius"/>
    </source>
</evidence>
<feature type="transmembrane region" description="Helical" evidence="5">
    <location>
        <begin position="120"/>
        <end position="138"/>
    </location>
</feature>
<sequence>MLNHKKAFSVAMGAAFLMAMSAVGPGFLTQTAAFTSQMGADFGFAILVCILVDIGVQLNIWRIICVSGKRAQQIANELVPGLGYVLTALIVIGGLTFNIGNIGGVGLGFNVLFGISPENGALIGGAIALIIFLVRNALIVMDRTVQVLAVVKVLLIIFIVAISSPPVGQAALHTIAPSHIDFYSIVTIVGGTVGGYISFSGGHRLLEGGLKGKESIRYINQGALTGIGVASFIRVLLFLAALAVIAEGFKLNPLNPAASIFSAAAGNFGYKFFGLILLAAGMTSTLGSTFTSVSFLNYSTDKGTESIFHKLRPFLIIFFIVFSTAVFYFIGRPAKILVIVGAINGLILPIALAILLVAVTKKKIMGELYKHPLWLTIFGWIIVVFMAYAGVESVIKGFSSLF</sequence>
<comment type="caution">
    <text evidence="7">The sequence shown here is derived from an EMBL/GenBank/DDBJ whole genome shotgun (WGS) entry which is preliminary data.</text>
</comment>
<dbReference type="PANTHER" id="PTHR11706:SF2">
    <property type="entry name" value="TRANSPORTER PROTEIN"/>
    <property type="match status" value="1"/>
</dbReference>
<name>A0A0U1QNC8_9BACL</name>
<keyword evidence="2 5" id="KW-0812">Transmembrane</keyword>
<dbReference type="AlphaFoldDB" id="A0A0U1QNC8"/>
<dbReference type="STRING" id="1069536.SINU_09945"/>
<feature type="transmembrane region" description="Helical" evidence="5">
    <location>
        <begin position="272"/>
        <end position="299"/>
    </location>
</feature>
<evidence type="ECO:0000256" key="2">
    <source>
        <dbReference type="ARBA" id="ARBA00022692"/>
    </source>
</evidence>
<dbReference type="GO" id="GO:0015086">
    <property type="term" value="F:cadmium ion transmembrane transporter activity"/>
    <property type="evidence" value="ECO:0007669"/>
    <property type="project" value="TreeGrafter"/>
</dbReference>
<evidence type="ECO:0000313" key="7">
    <source>
        <dbReference type="EMBL" id="KLI02096.1"/>
    </source>
</evidence>
<feature type="transmembrane region" description="Helical" evidence="5">
    <location>
        <begin position="223"/>
        <end position="246"/>
    </location>
</feature>
<feature type="transmembrane region" description="Helical" evidence="5">
    <location>
        <begin position="311"/>
        <end position="330"/>
    </location>
</feature>
<evidence type="ECO:0000313" key="8">
    <source>
        <dbReference type="Proteomes" id="UP000035553"/>
    </source>
</evidence>